<name>A0A014NNP3_9BURK</name>
<dbReference type="AlphaFoldDB" id="A0A014NNP3"/>
<dbReference type="PATRIC" id="fig|1457173.3.peg.965"/>
<protein>
    <recommendedName>
        <fullName evidence="3">Tetratricopeptide repeat protein</fullName>
    </recommendedName>
</protein>
<accession>A0A014NNP3</accession>
<dbReference type="SUPFAM" id="SSF48452">
    <property type="entry name" value="TPR-like"/>
    <property type="match status" value="1"/>
</dbReference>
<dbReference type="EMBL" id="JBOK01000004">
    <property type="protein sequence ID" value="EXU81073.1"/>
    <property type="molecule type" value="Genomic_DNA"/>
</dbReference>
<evidence type="ECO:0000313" key="1">
    <source>
        <dbReference type="EMBL" id="EXU81073.1"/>
    </source>
</evidence>
<dbReference type="Proteomes" id="UP000020766">
    <property type="component" value="Unassembled WGS sequence"/>
</dbReference>
<proteinExistence type="predicted"/>
<reference evidence="1 2" key="1">
    <citation type="submission" date="2014-01" db="EMBL/GenBank/DDBJ databases">
        <title>Interspecies Systems Biology Uncovers Metabolites Affecting C. elegans Gene Expression and Life History Traits.</title>
        <authorList>
            <person name="Watson E."/>
            <person name="Macneil L.T."/>
            <person name="Ritter A.D."/>
            <person name="Yilmaz L.S."/>
            <person name="Rosebrock A.P."/>
            <person name="Caudy A.A."/>
            <person name="Walhout A.J."/>
        </authorList>
    </citation>
    <scope>NUCLEOTIDE SEQUENCE [LARGE SCALE GENOMIC DNA]</scope>
    <source>
        <strain evidence="1 2">DA1877</strain>
    </source>
</reference>
<comment type="caution">
    <text evidence="1">The sequence shown here is derived from an EMBL/GenBank/DDBJ whole genome shotgun (WGS) entry which is preliminary data.</text>
</comment>
<dbReference type="InterPro" id="IPR011990">
    <property type="entry name" value="TPR-like_helical_dom_sf"/>
</dbReference>
<organism evidence="1 2">
    <name type="scientific">Comamonas aquatica DA1877</name>
    <dbReference type="NCBI Taxonomy" id="1457173"/>
    <lineage>
        <taxon>Bacteria</taxon>
        <taxon>Pseudomonadati</taxon>
        <taxon>Pseudomonadota</taxon>
        <taxon>Betaproteobacteria</taxon>
        <taxon>Burkholderiales</taxon>
        <taxon>Comamonadaceae</taxon>
        <taxon>Comamonas</taxon>
    </lineage>
</organism>
<dbReference type="RefSeq" id="WP_043380535.1">
    <property type="nucleotide sequence ID" value="NZ_JBOK01000004.1"/>
</dbReference>
<dbReference type="STRING" id="225991.MA05_15935"/>
<dbReference type="Gene3D" id="1.25.40.10">
    <property type="entry name" value="Tetratricopeptide repeat domain"/>
    <property type="match status" value="1"/>
</dbReference>
<evidence type="ECO:0008006" key="3">
    <source>
        <dbReference type="Google" id="ProtNLM"/>
    </source>
</evidence>
<keyword evidence="2" id="KW-1185">Reference proteome</keyword>
<sequence length="769" mass="86232">MTPTAALQGEALYALLEQARDLLHDYGEDRHTTIHPQERMAAAAELLNQQPLAPASADELALLHDFWLKLEQPATANAALQQHRECVLAAEGPARAEAAIRLNLSDIHSRMGFDPDAARALLPPAAQAIDARFRDSDDDRYWQSWNWLAHQLHAWEAVADALPLQRAQERGNPELAEDAAYLDALLLVRIADYRHKAGHHAEVPALVQSAIHTLRDAPADQHVDFDRWMTLAEHVLPLAPHSLPTLLMDCEHKLAQRESPPPSQAVQAHRQVKITRLQAQACAQAGQLDAALQLAPKGRVSLTDDNADAFGALSLGWLVQAGRLREAADLALESVLHARPGSTVAAFNLAKQQFLGDPAHATTWALVLAISQTDEDVRRLLAQQTRAPHPANFYLDRVRAAQPQHPVLALIEGMRLAQQRQLEQALPLLEIGVGQHPEMADGNKLSALWAARFAALPLEEALARPFPAAEGAHWCYAAGVVLDDADDLAPLMGGKKKVPAQAAREPLVVRYYEEGLRRFEHFWATGEGRHHDADLHVYSMLCNNLAIKYRFMGRYDEAAELHHKGLASSPFAEHHNSLIWCSVGMDNDAQTVTDAERLWHYAQEHGYSRHEPTRYLPSVAYALYRLDRDDEISIWMERLDEWFGELAPDVQRSVRRNYLSALMSLLDFFSSTRPELVLPRLREHQDEVIALQDCYALRRLACALEAYPELLEECVALHQQAHSYLLPEDGEEEEQMVLSGIERAKLKLAERDAPSSSATTNRRPWWRFW</sequence>
<gene>
    <name evidence="1" type="ORF">AX13_13190</name>
</gene>
<evidence type="ECO:0000313" key="2">
    <source>
        <dbReference type="Proteomes" id="UP000020766"/>
    </source>
</evidence>